<proteinExistence type="inferred from homology"/>
<dbReference type="PANTHER" id="PTHR12994:SF17">
    <property type="entry name" value="LD30995P"/>
    <property type="match status" value="1"/>
</dbReference>
<feature type="non-terminal residue" evidence="2">
    <location>
        <position position="172"/>
    </location>
</feature>
<dbReference type="PANTHER" id="PTHR12994">
    <property type="entry name" value="SECERNIN"/>
    <property type="match status" value="1"/>
</dbReference>
<dbReference type="GO" id="GO:0070004">
    <property type="term" value="F:cysteine-type exopeptidase activity"/>
    <property type="evidence" value="ECO:0007669"/>
    <property type="project" value="InterPro"/>
</dbReference>
<dbReference type="OrthoDB" id="5175656at2759"/>
<dbReference type="GO" id="GO:0006508">
    <property type="term" value="P:proteolysis"/>
    <property type="evidence" value="ECO:0007669"/>
    <property type="project" value="InterPro"/>
</dbReference>
<dbReference type="EMBL" id="CAJPVJ010056930">
    <property type="protein sequence ID" value="CAG2183772.1"/>
    <property type="molecule type" value="Genomic_DNA"/>
</dbReference>
<gene>
    <name evidence="2" type="ORF">ONB1V03_LOCUS23192</name>
    <name evidence="3" type="ORF">ONB1V03_LOCUS23202</name>
</gene>
<dbReference type="AlphaFoldDB" id="A0A7R9R301"/>
<dbReference type="Gene3D" id="3.60.60.10">
    <property type="entry name" value="Penicillin V Acylase, Chain A"/>
    <property type="match status" value="1"/>
</dbReference>
<organism evidence="2">
    <name type="scientific">Oppiella nova</name>
    <dbReference type="NCBI Taxonomy" id="334625"/>
    <lineage>
        <taxon>Eukaryota</taxon>
        <taxon>Metazoa</taxon>
        <taxon>Ecdysozoa</taxon>
        <taxon>Arthropoda</taxon>
        <taxon>Chelicerata</taxon>
        <taxon>Arachnida</taxon>
        <taxon>Acari</taxon>
        <taxon>Acariformes</taxon>
        <taxon>Sarcoptiformes</taxon>
        <taxon>Oribatida</taxon>
        <taxon>Brachypylina</taxon>
        <taxon>Oppioidea</taxon>
        <taxon>Oppiidae</taxon>
        <taxon>Oppiella</taxon>
    </lineage>
</organism>
<dbReference type="Pfam" id="PF03577">
    <property type="entry name" value="Peptidase_C69"/>
    <property type="match status" value="1"/>
</dbReference>
<protein>
    <recommendedName>
        <fullName evidence="5">Dipeptidase</fullName>
    </recommendedName>
</protein>
<accession>A0A7R9R301</accession>
<dbReference type="GO" id="GO:0016805">
    <property type="term" value="F:dipeptidase activity"/>
    <property type="evidence" value="ECO:0007669"/>
    <property type="project" value="InterPro"/>
</dbReference>
<comment type="similarity">
    <text evidence="1">Belongs to the peptidase C69 family. Secernin subfamily.</text>
</comment>
<sequence length="172" mass="19149">SWMWGSEMGSNEFGLCVGNEAVWTQLNGPNDEEERLLGMDLVRLALERTQTARQALHLITTLLEKYGQGGTCSDTSSFTYHNGFLIADPNEAYVLETADRQWAAERVESGYRNISNCLSIGTKIDLMSKDLKQVAIDKGLWDGVEEFNFAKVYGTGSADNQRFIAGKELLLN</sequence>
<evidence type="ECO:0000313" key="3">
    <source>
        <dbReference type="EMBL" id="CAD7667001.1"/>
    </source>
</evidence>
<evidence type="ECO:0000313" key="2">
    <source>
        <dbReference type="EMBL" id="CAD7666991.1"/>
    </source>
</evidence>
<reference evidence="2" key="1">
    <citation type="submission" date="2020-11" db="EMBL/GenBank/DDBJ databases">
        <authorList>
            <person name="Tran Van P."/>
        </authorList>
    </citation>
    <scope>NUCLEOTIDE SEQUENCE</scope>
</reference>
<evidence type="ECO:0000313" key="4">
    <source>
        <dbReference type="Proteomes" id="UP000728032"/>
    </source>
</evidence>
<keyword evidence="4" id="KW-1185">Reference proteome</keyword>
<evidence type="ECO:0000256" key="1">
    <source>
        <dbReference type="ARBA" id="ARBA00005705"/>
    </source>
</evidence>
<dbReference type="EMBL" id="OC971846">
    <property type="protein sequence ID" value="CAD7667001.1"/>
    <property type="molecule type" value="Genomic_DNA"/>
</dbReference>
<dbReference type="EMBL" id="CAJPVJ010057021">
    <property type="protein sequence ID" value="CAG2183782.1"/>
    <property type="molecule type" value="Genomic_DNA"/>
</dbReference>
<evidence type="ECO:0008006" key="5">
    <source>
        <dbReference type="Google" id="ProtNLM"/>
    </source>
</evidence>
<dbReference type="InterPro" id="IPR005322">
    <property type="entry name" value="Peptidase_C69"/>
</dbReference>
<feature type="non-terminal residue" evidence="2">
    <location>
        <position position="1"/>
    </location>
</feature>
<dbReference type="Proteomes" id="UP000728032">
    <property type="component" value="Unassembled WGS sequence"/>
</dbReference>
<dbReference type="EMBL" id="OC971755">
    <property type="protein sequence ID" value="CAD7666991.1"/>
    <property type="molecule type" value="Genomic_DNA"/>
</dbReference>
<name>A0A7R9R301_9ACAR</name>